<protein>
    <submittedName>
        <fullName evidence="1">Uncharacterized protein</fullName>
    </submittedName>
</protein>
<proteinExistence type="predicted"/>
<accession>A0A0L8GH73</accession>
<dbReference type="EMBL" id="KQ421819">
    <property type="protein sequence ID" value="KOF76346.1"/>
    <property type="molecule type" value="Genomic_DNA"/>
</dbReference>
<reference evidence="1" key="1">
    <citation type="submission" date="2015-07" db="EMBL/GenBank/DDBJ databases">
        <title>MeaNS - Measles Nucleotide Surveillance Program.</title>
        <authorList>
            <person name="Tran T."/>
            <person name="Druce J."/>
        </authorList>
    </citation>
    <scope>NUCLEOTIDE SEQUENCE</scope>
    <source>
        <strain evidence="1">UCB-OBI-ISO-001</strain>
        <tissue evidence="1">Gonad</tissue>
    </source>
</reference>
<name>A0A0L8GH73_OCTBM</name>
<sequence>MHTLTHIHKYAHTKTKFHILAYTHTHVRARSFFLSLSLSLSNANMHTHHFTVNACTRTISQQTHAYSCTYIHLCLFLSTHAHVEFGHSTDYNDIY</sequence>
<dbReference type="AlphaFoldDB" id="A0A0L8GH73"/>
<organism evidence="1">
    <name type="scientific">Octopus bimaculoides</name>
    <name type="common">California two-spotted octopus</name>
    <dbReference type="NCBI Taxonomy" id="37653"/>
    <lineage>
        <taxon>Eukaryota</taxon>
        <taxon>Metazoa</taxon>
        <taxon>Spiralia</taxon>
        <taxon>Lophotrochozoa</taxon>
        <taxon>Mollusca</taxon>
        <taxon>Cephalopoda</taxon>
        <taxon>Coleoidea</taxon>
        <taxon>Octopodiformes</taxon>
        <taxon>Octopoda</taxon>
        <taxon>Incirrata</taxon>
        <taxon>Octopodidae</taxon>
        <taxon>Octopus</taxon>
    </lineage>
</organism>
<evidence type="ECO:0000313" key="1">
    <source>
        <dbReference type="EMBL" id="KOF76346.1"/>
    </source>
</evidence>
<gene>
    <name evidence="1" type="ORF">OCBIM_22033465mg</name>
</gene>